<accession>A0ABX0CEN2</accession>
<organism evidence="2 3">
    <name type="scientific">Nocardia cyriacigeorgica</name>
    <dbReference type="NCBI Taxonomy" id="135487"/>
    <lineage>
        <taxon>Bacteria</taxon>
        <taxon>Bacillati</taxon>
        <taxon>Actinomycetota</taxon>
        <taxon>Actinomycetes</taxon>
        <taxon>Mycobacteriales</taxon>
        <taxon>Nocardiaceae</taxon>
        <taxon>Nocardia</taxon>
    </lineage>
</organism>
<protein>
    <submittedName>
        <fullName evidence="2">Helix-turn-helix domain-containing protein</fullName>
    </submittedName>
</protein>
<evidence type="ECO:0000313" key="3">
    <source>
        <dbReference type="Proteomes" id="UP000470876"/>
    </source>
</evidence>
<keyword evidence="3" id="KW-1185">Reference proteome</keyword>
<feature type="compositionally biased region" description="Basic and acidic residues" evidence="1">
    <location>
        <begin position="38"/>
        <end position="52"/>
    </location>
</feature>
<dbReference type="RefSeq" id="WP_163828060.1">
    <property type="nucleotide sequence ID" value="NZ_JAAGUX010000002.1"/>
</dbReference>
<feature type="region of interest" description="Disordered" evidence="1">
    <location>
        <begin position="16"/>
        <end position="52"/>
    </location>
</feature>
<evidence type="ECO:0000256" key="1">
    <source>
        <dbReference type="SAM" id="MobiDB-lite"/>
    </source>
</evidence>
<dbReference type="InterPro" id="IPR001387">
    <property type="entry name" value="Cro/C1-type_HTH"/>
</dbReference>
<reference evidence="2 3" key="1">
    <citation type="submission" date="2020-01" db="EMBL/GenBank/DDBJ databases">
        <title>Genetics and antimicrobial susceptibilities of Nocardia species isolated from the soil; a comparison with species isolated from humans.</title>
        <authorList>
            <person name="Carrasco G."/>
            <person name="Monzon S."/>
            <person name="Sansegundo M."/>
            <person name="Garcia E."/>
            <person name="Garrido N."/>
            <person name="Medina M.J."/>
            <person name="Villalon P."/>
            <person name="Ramirez-Arocha A.C."/>
            <person name="Jimenez P."/>
            <person name="Cuesta I."/>
            <person name="Valdezate S."/>
        </authorList>
    </citation>
    <scope>NUCLEOTIDE SEQUENCE [LARGE SCALE GENOMIC DNA]</scope>
    <source>
        <strain evidence="2 3">CNM20110649</strain>
    </source>
</reference>
<comment type="caution">
    <text evidence="2">The sequence shown here is derived from an EMBL/GenBank/DDBJ whole genome shotgun (WGS) entry which is preliminary data.</text>
</comment>
<proteinExistence type="predicted"/>
<dbReference type="EMBL" id="JAAGUX010000002">
    <property type="protein sequence ID" value="NEW54477.1"/>
    <property type="molecule type" value="Genomic_DNA"/>
</dbReference>
<name>A0ABX0CEN2_9NOCA</name>
<evidence type="ECO:0000313" key="2">
    <source>
        <dbReference type="EMBL" id="NEW54477.1"/>
    </source>
</evidence>
<dbReference type="Gene3D" id="1.10.260.40">
    <property type="entry name" value="lambda repressor-like DNA-binding domains"/>
    <property type="match status" value="1"/>
</dbReference>
<gene>
    <name evidence="2" type="ORF">GV794_02190</name>
</gene>
<dbReference type="SUPFAM" id="SSF47413">
    <property type="entry name" value="lambda repressor-like DNA-binding domains"/>
    <property type="match status" value="1"/>
</dbReference>
<sequence length="190" mass="20872">MEDKWPRLGRLIRERRDELRLTQSQVQERGGPSPALVRKVETGKAESMSRSKRRDLERALEWRIGSVDDILRGGDPAPASEPIDIPNITHHPNASDGGGYEVTRDLGGFEPLKLFGLVLLTDALNDAAEDFAKGDAGPERLIALAHKSYNASIDVLAEVLGVDAEEARTTVRRLGYMFDDVASVEGNPTK</sequence>
<dbReference type="Proteomes" id="UP000470876">
    <property type="component" value="Unassembled WGS sequence"/>
</dbReference>
<dbReference type="CDD" id="cd00093">
    <property type="entry name" value="HTH_XRE"/>
    <property type="match status" value="1"/>
</dbReference>
<dbReference type="InterPro" id="IPR010982">
    <property type="entry name" value="Lambda_DNA-bd_dom_sf"/>
</dbReference>